<evidence type="ECO:0000256" key="1">
    <source>
        <dbReference type="ARBA" id="ARBA00022679"/>
    </source>
</evidence>
<evidence type="ECO:0000313" key="2">
    <source>
        <dbReference type="EMBL" id="MBB6407785.1"/>
    </source>
</evidence>
<evidence type="ECO:0000313" key="3">
    <source>
        <dbReference type="Proteomes" id="UP000556329"/>
    </source>
</evidence>
<dbReference type="Gene3D" id="3.40.50.10540">
    <property type="entry name" value="Crotonobetainyl-coa:carnitine coa-transferase, domain 1"/>
    <property type="match status" value="1"/>
</dbReference>
<accession>A0A841PGP6</accession>
<dbReference type="PANTHER" id="PTHR48207">
    <property type="entry name" value="SUCCINATE--HYDROXYMETHYLGLUTARATE COA-TRANSFERASE"/>
    <property type="match status" value="1"/>
</dbReference>
<dbReference type="InterPro" id="IPR050483">
    <property type="entry name" value="CoA-transferase_III_domain"/>
</dbReference>
<sequence length="408" mass="43685">MTTDNIFSGLKVVDFSSFVAGPSAAVILSDFGADVIKVEPPTGDPWRHGHQVAPQPLAEDPYQWHLANRNKRSIALDLKSPSAQQVLQKLVTWADVFVVNTPHHARAKLKLEYSDVVEWNPRLIYADLTGFGENGPDANLPGFDITSYWARSGLLSMTRDAGAPPTWPVGGSGDNATAMGLYSAIVTALYRRERTGKGAYVTTSLLAEGVWSASVSIQGALAGAKFAAPHDRENPANAGLNIYKASDGTWFALIITADKVADVAKAIGREDLLADPRFSDRAKLAANRPQLTAILDQVFGAQPMAHWYDVFNGVHVTFGAIRGPQEVIQDPQLRLNDIVVPLEGAGGRLTETISSPIQVRGVTKAPARGAPGLGEHTEEILRQVGFDAKGIDSLRASGAVPKAQERAA</sequence>
<dbReference type="PANTHER" id="PTHR48207:SF3">
    <property type="entry name" value="SUCCINATE--HYDROXYMETHYLGLUTARATE COA-TRANSFERASE"/>
    <property type="match status" value="1"/>
</dbReference>
<dbReference type="Pfam" id="PF02515">
    <property type="entry name" value="CoA_transf_3"/>
    <property type="match status" value="1"/>
</dbReference>
<dbReference type="SUPFAM" id="SSF89796">
    <property type="entry name" value="CoA-transferase family III (CaiB/BaiF)"/>
    <property type="match status" value="1"/>
</dbReference>
<dbReference type="Proteomes" id="UP000556329">
    <property type="component" value="Unassembled WGS sequence"/>
</dbReference>
<organism evidence="2 3">
    <name type="scientific">Mesorhizobium sangaii</name>
    <dbReference type="NCBI Taxonomy" id="505389"/>
    <lineage>
        <taxon>Bacteria</taxon>
        <taxon>Pseudomonadati</taxon>
        <taxon>Pseudomonadota</taxon>
        <taxon>Alphaproteobacteria</taxon>
        <taxon>Hyphomicrobiales</taxon>
        <taxon>Phyllobacteriaceae</taxon>
        <taxon>Mesorhizobium</taxon>
    </lineage>
</organism>
<dbReference type="InterPro" id="IPR023606">
    <property type="entry name" value="CoA-Trfase_III_dom_1_sf"/>
</dbReference>
<proteinExistence type="predicted"/>
<keyword evidence="1 2" id="KW-0808">Transferase</keyword>
<dbReference type="EMBL" id="JACHEF010000001">
    <property type="protein sequence ID" value="MBB6407785.1"/>
    <property type="molecule type" value="Genomic_DNA"/>
</dbReference>
<dbReference type="InterPro" id="IPR003673">
    <property type="entry name" value="CoA-Trfase_fam_III"/>
</dbReference>
<gene>
    <name evidence="2" type="ORF">HNQ71_000429</name>
</gene>
<dbReference type="GO" id="GO:0033608">
    <property type="term" value="F:formyl-CoA transferase activity"/>
    <property type="evidence" value="ECO:0007669"/>
    <property type="project" value="UniProtKB-EC"/>
</dbReference>
<dbReference type="InterPro" id="IPR044855">
    <property type="entry name" value="CoA-Trfase_III_dom3_sf"/>
</dbReference>
<dbReference type="Gene3D" id="3.30.1540.10">
    <property type="entry name" value="formyl-coa transferase, domain 3"/>
    <property type="match status" value="1"/>
</dbReference>
<dbReference type="RefSeq" id="WP_184870955.1">
    <property type="nucleotide sequence ID" value="NZ_JACHEF010000001.1"/>
</dbReference>
<name>A0A841PGP6_9HYPH</name>
<dbReference type="EC" id="2.8.3.16" evidence="2"/>
<protein>
    <submittedName>
        <fullName evidence="2">Formyl-CoA transferase</fullName>
        <ecNumber evidence="2">2.8.3.16</ecNumber>
    </submittedName>
</protein>
<keyword evidence="3" id="KW-1185">Reference proteome</keyword>
<reference evidence="2 3" key="1">
    <citation type="submission" date="2020-08" db="EMBL/GenBank/DDBJ databases">
        <title>Genomic Encyclopedia of Type Strains, Phase IV (KMG-IV): sequencing the most valuable type-strain genomes for metagenomic binning, comparative biology and taxonomic classification.</title>
        <authorList>
            <person name="Goeker M."/>
        </authorList>
    </citation>
    <scope>NUCLEOTIDE SEQUENCE [LARGE SCALE GENOMIC DNA]</scope>
    <source>
        <strain evidence="2 3">DSM 100039</strain>
    </source>
</reference>
<dbReference type="AlphaFoldDB" id="A0A841PGP6"/>
<comment type="caution">
    <text evidence="2">The sequence shown here is derived from an EMBL/GenBank/DDBJ whole genome shotgun (WGS) entry which is preliminary data.</text>
</comment>